<dbReference type="GO" id="GO:0008982">
    <property type="term" value="F:protein-N(PI)-phosphohistidine-sugar phosphotransferase activity"/>
    <property type="evidence" value="ECO:0007669"/>
    <property type="project" value="InterPro"/>
</dbReference>
<dbReference type="PANTHER" id="PTHR34581">
    <property type="entry name" value="PTS SYSTEM N,N'-DIACETYLCHITOBIOSE-SPECIFIC EIIB COMPONENT"/>
    <property type="match status" value="1"/>
</dbReference>
<evidence type="ECO:0000256" key="1">
    <source>
        <dbReference type="ARBA" id="ARBA00022448"/>
    </source>
</evidence>
<dbReference type="InterPro" id="IPR003501">
    <property type="entry name" value="PTS_EIIB_2/3"/>
</dbReference>
<evidence type="ECO:0000256" key="3">
    <source>
        <dbReference type="ARBA" id="ARBA00022597"/>
    </source>
</evidence>
<evidence type="ECO:0000256" key="5">
    <source>
        <dbReference type="ARBA" id="ARBA00022683"/>
    </source>
</evidence>
<keyword evidence="4" id="KW-0808">Transferase</keyword>
<dbReference type="GO" id="GO:0016301">
    <property type="term" value="F:kinase activity"/>
    <property type="evidence" value="ECO:0007669"/>
    <property type="project" value="UniProtKB-KW"/>
</dbReference>
<reference evidence="9 10" key="1">
    <citation type="submission" date="2017-02" db="EMBL/GenBank/DDBJ databases">
        <authorList>
            <person name="Peterson S.W."/>
        </authorList>
    </citation>
    <scope>NUCLEOTIDE SEQUENCE [LARGE SCALE GENOMIC DNA]</scope>
    <source>
        <strain evidence="9 10">M1</strain>
    </source>
</reference>
<keyword evidence="5" id="KW-0598">Phosphotransferase system</keyword>
<keyword evidence="10" id="KW-1185">Reference proteome</keyword>
<dbReference type="Gene3D" id="3.40.50.2300">
    <property type="match status" value="1"/>
</dbReference>
<keyword evidence="2" id="KW-0597">Phosphoprotein</keyword>
<dbReference type="PANTHER" id="PTHR34581:SF2">
    <property type="entry name" value="PTS SYSTEM N,N'-DIACETYLCHITOBIOSE-SPECIFIC EIIB COMPONENT"/>
    <property type="match status" value="1"/>
</dbReference>
<evidence type="ECO:0000313" key="10">
    <source>
        <dbReference type="Proteomes" id="UP000190285"/>
    </source>
</evidence>
<protein>
    <submittedName>
        <fullName evidence="9">PTS system, cellobiose-specific IIB component</fullName>
    </submittedName>
</protein>
<keyword evidence="3" id="KW-0762">Sugar transport</keyword>
<dbReference type="Pfam" id="PF02302">
    <property type="entry name" value="PTS_IIB"/>
    <property type="match status" value="1"/>
</dbReference>
<dbReference type="InterPro" id="IPR013012">
    <property type="entry name" value="PTS_EIIB_3"/>
</dbReference>
<dbReference type="GO" id="GO:0009401">
    <property type="term" value="P:phosphoenolpyruvate-dependent sugar phosphotransferase system"/>
    <property type="evidence" value="ECO:0007669"/>
    <property type="project" value="UniProtKB-KW"/>
</dbReference>
<dbReference type="InterPro" id="IPR051819">
    <property type="entry name" value="PTS_sugar-specific_EIIB"/>
</dbReference>
<evidence type="ECO:0000256" key="6">
    <source>
        <dbReference type="ARBA" id="ARBA00022777"/>
    </source>
</evidence>
<feature type="domain" description="PTS EIIB type-3" evidence="8">
    <location>
        <begin position="1"/>
        <end position="99"/>
    </location>
</feature>
<dbReference type="AlphaFoldDB" id="A0A1T5K027"/>
<keyword evidence="6" id="KW-0418">Kinase</keyword>
<accession>A0A1T5K027</accession>
<evidence type="ECO:0000256" key="2">
    <source>
        <dbReference type="ARBA" id="ARBA00022553"/>
    </source>
</evidence>
<evidence type="ECO:0000313" key="9">
    <source>
        <dbReference type="EMBL" id="SKC56954.1"/>
    </source>
</evidence>
<dbReference type="Proteomes" id="UP000190285">
    <property type="component" value="Unassembled WGS sequence"/>
</dbReference>
<gene>
    <name evidence="9" type="ORF">SAMN02194393_01506</name>
</gene>
<dbReference type="PROSITE" id="PS51100">
    <property type="entry name" value="PTS_EIIB_TYPE_3"/>
    <property type="match status" value="1"/>
</dbReference>
<feature type="modified residue" description="Phosphocysteine; by EIIA" evidence="7">
    <location>
        <position position="7"/>
    </location>
</feature>
<dbReference type="RefSeq" id="WP_330397349.1">
    <property type="nucleotide sequence ID" value="NZ_FUZT01000003.1"/>
</dbReference>
<dbReference type="STRING" id="36842.SAMN02194393_01506"/>
<dbReference type="SUPFAM" id="SSF52794">
    <property type="entry name" value="PTS system IIB component-like"/>
    <property type="match status" value="1"/>
</dbReference>
<name>A0A1T5K027_9FIRM</name>
<dbReference type="InterPro" id="IPR036095">
    <property type="entry name" value="PTS_EIIB-like_sf"/>
</dbReference>
<organism evidence="9 10">
    <name type="scientific">Maledivibacter halophilus</name>
    <dbReference type="NCBI Taxonomy" id="36842"/>
    <lineage>
        <taxon>Bacteria</taxon>
        <taxon>Bacillati</taxon>
        <taxon>Bacillota</taxon>
        <taxon>Clostridia</taxon>
        <taxon>Peptostreptococcales</taxon>
        <taxon>Caminicellaceae</taxon>
        <taxon>Maledivibacter</taxon>
    </lineage>
</organism>
<dbReference type="EMBL" id="FUZT01000003">
    <property type="protein sequence ID" value="SKC56954.1"/>
    <property type="molecule type" value="Genomic_DNA"/>
</dbReference>
<proteinExistence type="predicted"/>
<dbReference type="CDD" id="cd05564">
    <property type="entry name" value="PTS_IIB_chitobiose_lichenan"/>
    <property type="match status" value="1"/>
</dbReference>
<sequence>MKAVLVCFAGMSTSIMMNKMKKAAAKKDVDLDIKAIPLSELEENLEGVEVVLLGPQIRYAYPEVEKLTEGKIPAVVISSVDYGMMNGEKVLNEAIKAIE</sequence>
<keyword evidence="1" id="KW-0813">Transport</keyword>
<evidence type="ECO:0000256" key="4">
    <source>
        <dbReference type="ARBA" id="ARBA00022679"/>
    </source>
</evidence>
<evidence type="ECO:0000259" key="8">
    <source>
        <dbReference type="PROSITE" id="PS51100"/>
    </source>
</evidence>
<evidence type="ECO:0000256" key="7">
    <source>
        <dbReference type="PROSITE-ProRule" id="PRU00423"/>
    </source>
</evidence>